<dbReference type="Proteomes" id="UP000717328">
    <property type="component" value="Unassembled WGS sequence"/>
</dbReference>
<feature type="coiled-coil region" evidence="1">
    <location>
        <begin position="22"/>
        <end position="104"/>
    </location>
</feature>
<accession>A0A9P7FZ87</accession>
<dbReference type="AlphaFoldDB" id="A0A9P7FZ87"/>
<dbReference type="EMBL" id="JABCKI010005732">
    <property type="protein sequence ID" value="KAG5639078.1"/>
    <property type="molecule type" value="Genomic_DNA"/>
</dbReference>
<keyword evidence="1" id="KW-0175">Coiled coil</keyword>
<name>A0A9P7FZ87_9AGAR</name>
<gene>
    <name evidence="2" type="ORF">H0H81_007022</name>
</gene>
<reference evidence="2" key="2">
    <citation type="submission" date="2021-10" db="EMBL/GenBank/DDBJ databases">
        <title>Phylogenomics reveals ancestral predisposition of the termite-cultivated fungus Termitomyces towards a domesticated lifestyle.</title>
        <authorList>
            <person name="Auxier B."/>
            <person name="Grum-Grzhimaylo A."/>
            <person name="Cardenas M.E."/>
            <person name="Lodge J.D."/>
            <person name="Laessoe T."/>
            <person name="Pedersen O."/>
            <person name="Smith M.E."/>
            <person name="Kuyper T.W."/>
            <person name="Franco-Molano E.A."/>
            <person name="Baroni T.J."/>
            <person name="Aanen D.K."/>
        </authorList>
    </citation>
    <scope>NUCLEOTIDE SEQUENCE</scope>
    <source>
        <strain evidence="2">D49</strain>
    </source>
</reference>
<sequence length="123" mass="14381">MLTGSQSVVKLRTDVEQGTLRYKEAESRNAVLEVTLTEREEKLNNLRQKLDLTRQLLAIAPKWGETQTRLKQLTEKIAKLDAKSEEYSTRLERAERETDAFEAKYLDIQGYRKDLEEQFEGLF</sequence>
<dbReference type="Gene3D" id="1.10.287.1490">
    <property type="match status" value="1"/>
</dbReference>
<dbReference type="OrthoDB" id="3042470at2759"/>
<dbReference type="SUPFAM" id="SSF57997">
    <property type="entry name" value="Tropomyosin"/>
    <property type="match status" value="1"/>
</dbReference>
<evidence type="ECO:0000313" key="3">
    <source>
        <dbReference type="Proteomes" id="UP000717328"/>
    </source>
</evidence>
<protein>
    <submittedName>
        <fullName evidence="2">Uncharacterized protein</fullName>
    </submittedName>
</protein>
<evidence type="ECO:0000313" key="2">
    <source>
        <dbReference type="EMBL" id="KAG5639078.1"/>
    </source>
</evidence>
<comment type="caution">
    <text evidence="2">The sequence shown here is derived from an EMBL/GenBank/DDBJ whole genome shotgun (WGS) entry which is preliminary data.</text>
</comment>
<proteinExistence type="predicted"/>
<organism evidence="2 3">
    <name type="scientific">Sphagnurus paluster</name>
    <dbReference type="NCBI Taxonomy" id="117069"/>
    <lineage>
        <taxon>Eukaryota</taxon>
        <taxon>Fungi</taxon>
        <taxon>Dikarya</taxon>
        <taxon>Basidiomycota</taxon>
        <taxon>Agaricomycotina</taxon>
        <taxon>Agaricomycetes</taxon>
        <taxon>Agaricomycetidae</taxon>
        <taxon>Agaricales</taxon>
        <taxon>Tricholomatineae</taxon>
        <taxon>Lyophyllaceae</taxon>
        <taxon>Sphagnurus</taxon>
    </lineage>
</organism>
<keyword evidence="3" id="KW-1185">Reference proteome</keyword>
<reference evidence="2" key="1">
    <citation type="submission" date="2021-02" db="EMBL/GenBank/DDBJ databases">
        <authorList>
            <person name="Nieuwenhuis M."/>
            <person name="Van De Peppel L.J.J."/>
        </authorList>
    </citation>
    <scope>NUCLEOTIDE SEQUENCE</scope>
    <source>
        <strain evidence="2">D49</strain>
    </source>
</reference>
<evidence type="ECO:0000256" key="1">
    <source>
        <dbReference type="SAM" id="Coils"/>
    </source>
</evidence>